<gene>
    <name evidence="1" type="ORF">GCM10009769_16180</name>
    <name evidence="2" type="ORF">JOE58_002914</name>
</gene>
<dbReference type="EMBL" id="BMOI01000006">
    <property type="protein sequence ID" value="GGK98721.1"/>
    <property type="molecule type" value="Genomic_DNA"/>
</dbReference>
<proteinExistence type="predicted"/>
<accession>A0A8H9G9F6</accession>
<reference evidence="2 4" key="3">
    <citation type="submission" date="2021-01" db="EMBL/GenBank/DDBJ databases">
        <title>Sequencing the genomes of 1000 actinobacteria strains.</title>
        <authorList>
            <person name="Klenk H.-P."/>
        </authorList>
    </citation>
    <scope>NUCLEOTIDE SEQUENCE [LARGE SCALE GENOMIC DNA]</scope>
    <source>
        <strain evidence="2 4">DSM 20542</strain>
    </source>
</reference>
<organism evidence="1 3">
    <name type="scientific">Curtobacterium luteum</name>
    <dbReference type="NCBI Taxonomy" id="33881"/>
    <lineage>
        <taxon>Bacteria</taxon>
        <taxon>Bacillati</taxon>
        <taxon>Actinomycetota</taxon>
        <taxon>Actinomycetes</taxon>
        <taxon>Micrococcales</taxon>
        <taxon>Microbacteriaceae</taxon>
        <taxon>Curtobacterium</taxon>
    </lineage>
</organism>
<dbReference type="Proteomes" id="UP000746584">
    <property type="component" value="Unassembled WGS sequence"/>
</dbReference>
<evidence type="ECO:0000313" key="4">
    <source>
        <dbReference type="Proteomes" id="UP000746584"/>
    </source>
</evidence>
<dbReference type="Proteomes" id="UP000648535">
    <property type="component" value="Unassembled WGS sequence"/>
</dbReference>
<name>A0A8H9G9F6_9MICO</name>
<reference evidence="1" key="2">
    <citation type="submission" date="2020-09" db="EMBL/GenBank/DDBJ databases">
        <authorList>
            <person name="Sun Q."/>
            <person name="Ohkuma M."/>
        </authorList>
    </citation>
    <scope>NUCLEOTIDE SEQUENCE</scope>
    <source>
        <strain evidence="1">JCM 1480</strain>
    </source>
</reference>
<evidence type="ECO:0000313" key="1">
    <source>
        <dbReference type="EMBL" id="GGK98721.1"/>
    </source>
</evidence>
<keyword evidence="4" id="KW-1185">Reference proteome</keyword>
<evidence type="ECO:0000313" key="3">
    <source>
        <dbReference type="Proteomes" id="UP000648535"/>
    </source>
</evidence>
<evidence type="ECO:0000313" key="2">
    <source>
        <dbReference type="EMBL" id="MBM7803663.1"/>
    </source>
</evidence>
<comment type="caution">
    <text evidence="1">The sequence shown here is derived from an EMBL/GenBank/DDBJ whole genome shotgun (WGS) entry which is preliminary data.</text>
</comment>
<protein>
    <submittedName>
        <fullName evidence="1">Uncharacterized protein</fullName>
    </submittedName>
</protein>
<reference evidence="1" key="1">
    <citation type="journal article" date="2014" name="Int. J. Syst. Evol. Microbiol.">
        <title>Complete genome sequence of Corynebacterium casei LMG S-19264T (=DSM 44701T), isolated from a smear-ripened cheese.</title>
        <authorList>
            <consortium name="US DOE Joint Genome Institute (JGI-PGF)"/>
            <person name="Walter F."/>
            <person name="Albersmeier A."/>
            <person name="Kalinowski J."/>
            <person name="Ruckert C."/>
        </authorList>
    </citation>
    <scope>NUCLEOTIDE SEQUENCE</scope>
    <source>
        <strain evidence="1">JCM 1480</strain>
    </source>
</reference>
<sequence length="244" mass="27271">MTEMLAALLGALLGGLLSAGGSAWQTGKVLKHETAMAAAERREAERVEDERRQSVVADRLIAALASCLTSAEGRLDALAHFVRVRATDDVHRDRDRRESALLESGASYSHALPEPVRDRWDALTWLVRFNTSTQPERSDDDRRRDYSDLLNYSEYVRRSLRAVSGDDPMPPPYPAPDVRRAERRVWGYKPAPGNNEPDLSDWQLSSRLVGEVTFSTGEVRWYGLNGLVEVLSPEPAEPRDDDNG</sequence>
<dbReference type="EMBL" id="JAFBCG010000001">
    <property type="protein sequence ID" value="MBM7803663.1"/>
    <property type="molecule type" value="Genomic_DNA"/>
</dbReference>
<dbReference type="RefSeq" id="WP_175327785.1">
    <property type="nucleotide sequence ID" value="NZ_BMOI01000006.1"/>
</dbReference>
<dbReference type="AlphaFoldDB" id="A0A8H9G9F6"/>